<keyword evidence="2" id="KW-1185">Reference proteome</keyword>
<name>A0A8S3XHT5_PARAO</name>
<evidence type="ECO:0000313" key="1">
    <source>
        <dbReference type="EMBL" id="CAG5026133.1"/>
    </source>
</evidence>
<evidence type="ECO:0000313" key="2">
    <source>
        <dbReference type="Proteomes" id="UP000691718"/>
    </source>
</evidence>
<dbReference type="Proteomes" id="UP000691718">
    <property type="component" value="Unassembled WGS sequence"/>
</dbReference>
<dbReference type="AlphaFoldDB" id="A0A8S3XHT5"/>
<gene>
    <name evidence="1" type="ORF">PAPOLLO_LOCUS18535</name>
</gene>
<accession>A0A8S3XHT5</accession>
<reference evidence="1" key="1">
    <citation type="submission" date="2021-04" db="EMBL/GenBank/DDBJ databases">
        <authorList>
            <person name="Tunstrom K."/>
        </authorList>
    </citation>
    <scope>NUCLEOTIDE SEQUENCE</scope>
</reference>
<protein>
    <submittedName>
        <fullName evidence="1">(apollo) hypothetical protein</fullName>
    </submittedName>
</protein>
<dbReference type="OrthoDB" id="1607513at2759"/>
<organism evidence="1 2">
    <name type="scientific">Parnassius apollo</name>
    <name type="common">Apollo butterfly</name>
    <name type="synonym">Papilio apollo</name>
    <dbReference type="NCBI Taxonomy" id="110799"/>
    <lineage>
        <taxon>Eukaryota</taxon>
        <taxon>Metazoa</taxon>
        <taxon>Ecdysozoa</taxon>
        <taxon>Arthropoda</taxon>
        <taxon>Hexapoda</taxon>
        <taxon>Insecta</taxon>
        <taxon>Pterygota</taxon>
        <taxon>Neoptera</taxon>
        <taxon>Endopterygota</taxon>
        <taxon>Lepidoptera</taxon>
        <taxon>Glossata</taxon>
        <taxon>Ditrysia</taxon>
        <taxon>Papilionoidea</taxon>
        <taxon>Papilionidae</taxon>
        <taxon>Parnassiinae</taxon>
        <taxon>Parnassini</taxon>
        <taxon>Parnassius</taxon>
        <taxon>Parnassius</taxon>
    </lineage>
</organism>
<comment type="caution">
    <text evidence="1">The sequence shown here is derived from an EMBL/GenBank/DDBJ whole genome shotgun (WGS) entry which is preliminary data.</text>
</comment>
<dbReference type="EMBL" id="CAJQZP010001176">
    <property type="protein sequence ID" value="CAG5026133.1"/>
    <property type="molecule type" value="Genomic_DNA"/>
</dbReference>
<sequence>MSQRFVNLEEAIKAKMALTDEEWDTLSAEEWRLCRELCTVLKPFEQITEAISGEKYVSGSQILILTRALISALNKMLQFTVDPMEEDFANSLYEIT</sequence>
<proteinExistence type="predicted"/>